<dbReference type="InterPro" id="IPR005053">
    <property type="entry name" value="MobA_MobL"/>
</dbReference>
<dbReference type="EMBL" id="JACHIG010000008">
    <property type="protein sequence ID" value="MBB5034126.1"/>
    <property type="molecule type" value="Genomic_DNA"/>
</dbReference>
<evidence type="ECO:0000259" key="3">
    <source>
        <dbReference type="Pfam" id="PF03389"/>
    </source>
</evidence>
<evidence type="ECO:0000313" key="5">
    <source>
        <dbReference type="Proteomes" id="UP000590740"/>
    </source>
</evidence>
<dbReference type="Pfam" id="PF03389">
    <property type="entry name" value="MobA_MobL"/>
    <property type="match status" value="1"/>
</dbReference>
<organism evidence="4 5">
    <name type="scientific">Prosthecobacter vanneervenii</name>
    <dbReference type="NCBI Taxonomy" id="48466"/>
    <lineage>
        <taxon>Bacteria</taxon>
        <taxon>Pseudomonadati</taxon>
        <taxon>Verrucomicrobiota</taxon>
        <taxon>Verrucomicrobiia</taxon>
        <taxon>Verrucomicrobiales</taxon>
        <taxon>Verrucomicrobiaceae</taxon>
        <taxon>Prosthecobacter</taxon>
    </lineage>
</organism>
<keyword evidence="4" id="KW-0540">Nuclease</keyword>
<reference evidence="4 5" key="1">
    <citation type="submission" date="2020-08" db="EMBL/GenBank/DDBJ databases">
        <title>Genomic Encyclopedia of Type Strains, Phase IV (KMG-IV): sequencing the most valuable type-strain genomes for metagenomic binning, comparative biology and taxonomic classification.</title>
        <authorList>
            <person name="Goeker M."/>
        </authorList>
    </citation>
    <scope>NUCLEOTIDE SEQUENCE [LARGE SCALE GENOMIC DNA]</scope>
    <source>
        <strain evidence="4 5">DSM 12252</strain>
    </source>
</reference>
<sequence>MFRLEAKIFSREKRGRSVVAAAAYRAGTKLRDEIKEKIFDYARRSKGVVSHAILAPEDAPAWAQDSGKLWNAVEAGEKRKDAQLAREFILSVPPELPTQAQFQTAVDWAKTHLVNSGMIAELSLHHPKSGKNPHVHILCTMRKLEGEEFSRKKATEWNDVGLLVKQRASWAEAVNAALEQAGREERVDHRSLKDRGIDRLPQPKIGVSATALKRRGVEDDPKRFQEVRRVKVLNEVLPMMKALKGHGEVAQNGAGHSWWERSVMFLGRVKAQAAEVAKNTWRKFVDARKGRDDTKGPELDF</sequence>
<evidence type="ECO:0000256" key="2">
    <source>
        <dbReference type="ARBA" id="ARBA00022971"/>
    </source>
</evidence>
<feature type="domain" description="MobA/MobL protein" evidence="3">
    <location>
        <begin position="16"/>
        <end position="215"/>
    </location>
</feature>
<dbReference type="GO" id="GO:0004527">
    <property type="term" value="F:exonuclease activity"/>
    <property type="evidence" value="ECO:0007669"/>
    <property type="project" value="UniProtKB-KW"/>
</dbReference>
<dbReference type="Gene3D" id="3.30.930.30">
    <property type="match status" value="1"/>
</dbReference>
<comment type="caution">
    <text evidence="4">The sequence shown here is derived from an EMBL/GenBank/DDBJ whole genome shotgun (WGS) entry which is preliminary data.</text>
</comment>
<dbReference type="RefSeq" id="WP_184341626.1">
    <property type="nucleotide sequence ID" value="NZ_JACHIG010000008.1"/>
</dbReference>
<keyword evidence="5" id="KW-1185">Reference proteome</keyword>
<dbReference type="NCBIfam" id="NF041496">
    <property type="entry name" value="MobQ"/>
    <property type="match status" value="1"/>
</dbReference>
<keyword evidence="4" id="KW-0269">Exonuclease</keyword>
<comment type="similarity">
    <text evidence="1">Belongs to the MobA/MobL family.</text>
</comment>
<keyword evidence="4" id="KW-0378">Hydrolase</keyword>
<protein>
    <submittedName>
        <fullName evidence="4">ATP-dependent exoDNAse (Exonuclease V) alpha subunit</fullName>
    </submittedName>
</protein>
<evidence type="ECO:0000313" key="4">
    <source>
        <dbReference type="EMBL" id="MBB5034126.1"/>
    </source>
</evidence>
<keyword evidence="2" id="KW-0184">Conjugation</keyword>
<dbReference type="Proteomes" id="UP000590740">
    <property type="component" value="Unassembled WGS sequence"/>
</dbReference>
<dbReference type="AlphaFoldDB" id="A0A7W7YDD2"/>
<name>A0A7W7YDD2_9BACT</name>
<evidence type="ECO:0000256" key="1">
    <source>
        <dbReference type="ARBA" id="ARBA00010873"/>
    </source>
</evidence>
<gene>
    <name evidence="4" type="ORF">HNQ65_003717</name>
</gene>
<proteinExistence type="inferred from homology"/>
<accession>A0A7W7YDD2</accession>